<sequence>MLDSVDVKARLSKATELVDRRLQSNRVTEEIRQKAESQLSMSQKEFLLKAQPPSYPDRQTADTVATPGVSVGLVSSAYGIEGEVEFIEATAMAGKGDLHATGQLDDATKESAQIAMTWVRARAMELNLVTAAESNLLEGRDIHIKFPPGAVLDLNR</sequence>
<evidence type="ECO:0000313" key="2">
    <source>
        <dbReference type="EMBL" id="KAL1556127.1"/>
    </source>
</evidence>
<dbReference type="GO" id="GO:0004252">
    <property type="term" value="F:serine-type endopeptidase activity"/>
    <property type="evidence" value="ECO:0007669"/>
    <property type="project" value="UniProtKB-EC"/>
</dbReference>
<dbReference type="InterPro" id="IPR020568">
    <property type="entry name" value="Ribosomal_Su5_D2-typ_SF"/>
</dbReference>
<reference evidence="2 3" key="1">
    <citation type="submission" date="2024-06" db="EMBL/GenBank/DDBJ databases">
        <title>A chromosome level genome sequence of Diviner's sage (Salvia divinorum).</title>
        <authorList>
            <person name="Ford S.A."/>
            <person name="Ro D.-K."/>
            <person name="Ness R.W."/>
            <person name="Phillips M.A."/>
        </authorList>
    </citation>
    <scope>NUCLEOTIDE SEQUENCE [LARGE SCALE GENOMIC DNA]</scope>
    <source>
        <strain evidence="2">SAF-2024a</strain>
        <tissue evidence="2">Leaf</tissue>
    </source>
</reference>
<feature type="domain" description="Lon proteolytic" evidence="1">
    <location>
        <begin position="59"/>
        <end position="151"/>
    </location>
</feature>
<name>A0ABD1HIJ9_SALDI</name>
<dbReference type="Proteomes" id="UP001567538">
    <property type="component" value="Unassembled WGS sequence"/>
</dbReference>
<gene>
    <name evidence="2" type="ORF">AAHA92_11786</name>
</gene>
<evidence type="ECO:0000313" key="3">
    <source>
        <dbReference type="Proteomes" id="UP001567538"/>
    </source>
</evidence>
<comment type="caution">
    <text evidence="2">The sequence shown here is derived from an EMBL/GenBank/DDBJ whole genome shotgun (WGS) entry which is preliminary data.</text>
</comment>
<dbReference type="PANTHER" id="PTHR10046">
    <property type="entry name" value="ATP DEPENDENT LON PROTEASE FAMILY MEMBER"/>
    <property type="match status" value="1"/>
</dbReference>
<dbReference type="Gene3D" id="1.20.58.1480">
    <property type="match status" value="1"/>
</dbReference>
<dbReference type="EC" id="3.4.21.53" evidence="2"/>
<protein>
    <submittedName>
        <fullName evidence="2">Endopeptidase La</fullName>
        <ecNumber evidence="2">3.4.21.53</ecNumber>
    </submittedName>
</protein>
<dbReference type="InterPro" id="IPR014721">
    <property type="entry name" value="Ribsml_uS5_D2-typ_fold_subgr"/>
</dbReference>
<organism evidence="2 3">
    <name type="scientific">Salvia divinorum</name>
    <name type="common">Maria pastora</name>
    <name type="synonym">Diviner's sage</name>
    <dbReference type="NCBI Taxonomy" id="28513"/>
    <lineage>
        <taxon>Eukaryota</taxon>
        <taxon>Viridiplantae</taxon>
        <taxon>Streptophyta</taxon>
        <taxon>Embryophyta</taxon>
        <taxon>Tracheophyta</taxon>
        <taxon>Spermatophyta</taxon>
        <taxon>Magnoliopsida</taxon>
        <taxon>eudicotyledons</taxon>
        <taxon>Gunneridae</taxon>
        <taxon>Pentapetalae</taxon>
        <taxon>asterids</taxon>
        <taxon>lamiids</taxon>
        <taxon>Lamiales</taxon>
        <taxon>Lamiaceae</taxon>
        <taxon>Nepetoideae</taxon>
        <taxon>Mentheae</taxon>
        <taxon>Salviinae</taxon>
        <taxon>Salvia</taxon>
        <taxon>Salvia subgen. Calosphace</taxon>
    </lineage>
</organism>
<keyword evidence="3" id="KW-1185">Reference proteome</keyword>
<dbReference type="EMBL" id="JBEAFC010000005">
    <property type="protein sequence ID" value="KAL1556127.1"/>
    <property type="molecule type" value="Genomic_DNA"/>
</dbReference>
<dbReference type="SUPFAM" id="SSF54211">
    <property type="entry name" value="Ribosomal protein S5 domain 2-like"/>
    <property type="match status" value="1"/>
</dbReference>
<dbReference type="AlphaFoldDB" id="A0ABD1HIJ9"/>
<dbReference type="Gene3D" id="3.30.230.10">
    <property type="match status" value="1"/>
</dbReference>
<dbReference type="Pfam" id="PF05362">
    <property type="entry name" value="Lon_C"/>
    <property type="match status" value="1"/>
</dbReference>
<accession>A0ABD1HIJ9</accession>
<keyword evidence="2" id="KW-0378">Hydrolase</keyword>
<evidence type="ECO:0000259" key="1">
    <source>
        <dbReference type="Pfam" id="PF05362"/>
    </source>
</evidence>
<proteinExistence type="predicted"/>
<dbReference type="InterPro" id="IPR008269">
    <property type="entry name" value="Lon_proteolytic"/>
</dbReference>
<dbReference type="InterPro" id="IPR027065">
    <property type="entry name" value="Lon_Prtase"/>
</dbReference>